<gene>
    <name evidence="5" type="primary">LOC103327908</name>
</gene>
<feature type="domain" description="AMP-dependent synthetase/ligase" evidence="3">
    <location>
        <begin position="70"/>
        <end position="264"/>
    </location>
</feature>
<proteinExistence type="inferred from homology"/>
<dbReference type="SUPFAM" id="SSF56801">
    <property type="entry name" value="Acetyl-CoA synthetase-like"/>
    <property type="match status" value="1"/>
</dbReference>
<organism evidence="4 5">
    <name type="scientific">Prunus mume</name>
    <name type="common">Japanese apricot</name>
    <name type="synonym">Armeniaca mume</name>
    <dbReference type="NCBI Taxonomy" id="102107"/>
    <lineage>
        <taxon>Eukaryota</taxon>
        <taxon>Viridiplantae</taxon>
        <taxon>Streptophyta</taxon>
        <taxon>Embryophyta</taxon>
        <taxon>Tracheophyta</taxon>
        <taxon>Spermatophyta</taxon>
        <taxon>Magnoliopsida</taxon>
        <taxon>eudicotyledons</taxon>
        <taxon>Gunneridae</taxon>
        <taxon>Pentapetalae</taxon>
        <taxon>rosids</taxon>
        <taxon>fabids</taxon>
        <taxon>Rosales</taxon>
        <taxon>Rosaceae</taxon>
        <taxon>Amygdaloideae</taxon>
        <taxon>Amygdaleae</taxon>
        <taxon>Prunus</taxon>
    </lineage>
</organism>
<sequence length="322" mass="35005">MEAVKVANKGFATRDSVAIRSDRWSYSYNQLISSASSISSLLSSRHLNTTFEASKHESHSLAIDGGRGQGHLGGARIGIMAKPSAKFVAGILRTWLSGGVAVPLALSYPEAELLHVMNDSDVSMILSTKDNQELMENVAAKCASQVSLIPPVPSSSSEKSADGNLQAVEIDADRIFHRNKKQSSEDPALIIYTSVTIGKPKEVVHMHKSISAQVQTLAEAWEYTYAYQFLNCLSLHHVHGLFNVVLAPLYAGSTVEFMPKFSVRGIWQRWRESYPINGTKAADGITVFTGVSLLCISCLLVDFLGPGLVEVLQFHLLSAQLS</sequence>
<dbReference type="GeneID" id="103327908"/>
<dbReference type="Proteomes" id="UP000694861">
    <property type="component" value="Linkage group LG4"/>
</dbReference>
<dbReference type="InterPro" id="IPR042099">
    <property type="entry name" value="ANL_N_sf"/>
</dbReference>
<evidence type="ECO:0000256" key="2">
    <source>
        <dbReference type="ARBA" id="ARBA00006432"/>
    </source>
</evidence>
<accession>A0ABM0NQX7</accession>
<protein>
    <submittedName>
        <fullName evidence="5">Malonate--CoA ligase-like</fullName>
    </submittedName>
</protein>
<evidence type="ECO:0000313" key="4">
    <source>
        <dbReference type="Proteomes" id="UP000694861"/>
    </source>
</evidence>
<evidence type="ECO:0000256" key="1">
    <source>
        <dbReference type="ARBA" id="ARBA00004496"/>
    </source>
</evidence>
<dbReference type="RefSeq" id="XP_008228499.2">
    <property type="nucleotide sequence ID" value="XM_008230277.2"/>
</dbReference>
<name>A0ABM0NQX7_PRUMU</name>
<reference evidence="4" key="1">
    <citation type="journal article" date="2012" name="Nat. Commun.">
        <title>The genome of Prunus mume.</title>
        <authorList>
            <person name="Zhang Q."/>
            <person name="Chen W."/>
            <person name="Sun L."/>
            <person name="Zhao F."/>
            <person name="Huang B."/>
            <person name="Yang W."/>
            <person name="Tao Y."/>
            <person name="Wang J."/>
            <person name="Yuan Z."/>
            <person name="Fan G."/>
            <person name="Xing Z."/>
            <person name="Han C."/>
            <person name="Pan H."/>
            <person name="Zhong X."/>
            <person name="Shi W."/>
            <person name="Liang X."/>
            <person name="Du D."/>
            <person name="Sun F."/>
            <person name="Xu Z."/>
            <person name="Hao R."/>
            <person name="Lv T."/>
            <person name="Lv Y."/>
            <person name="Zheng Z."/>
            <person name="Sun M."/>
            <person name="Luo L."/>
            <person name="Cai M."/>
            <person name="Gao Y."/>
            <person name="Wang J."/>
            <person name="Yin Y."/>
            <person name="Xu X."/>
            <person name="Cheng T."/>
            <person name="Wang J."/>
        </authorList>
    </citation>
    <scope>NUCLEOTIDE SEQUENCE [LARGE SCALE GENOMIC DNA]</scope>
</reference>
<comment type="similarity">
    <text evidence="2">Belongs to the ATP-dependent AMP-binding enzyme family.</text>
</comment>
<dbReference type="Pfam" id="PF00501">
    <property type="entry name" value="AMP-binding"/>
    <property type="match status" value="1"/>
</dbReference>
<evidence type="ECO:0000259" key="3">
    <source>
        <dbReference type="Pfam" id="PF00501"/>
    </source>
</evidence>
<dbReference type="Gene3D" id="3.40.50.12780">
    <property type="entry name" value="N-terminal domain of ligase-like"/>
    <property type="match status" value="1"/>
</dbReference>
<reference evidence="5" key="2">
    <citation type="submission" date="2025-08" db="UniProtKB">
        <authorList>
            <consortium name="RefSeq"/>
        </authorList>
    </citation>
    <scope>IDENTIFICATION</scope>
</reference>
<comment type="subcellular location">
    <subcellularLocation>
        <location evidence="1">Cytoplasm</location>
    </subcellularLocation>
</comment>
<evidence type="ECO:0000313" key="5">
    <source>
        <dbReference type="RefSeq" id="XP_008228499.2"/>
    </source>
</evidence>
<dbReference type="PANTHER" id="PTHR43201:SF8">
    <property type="entry name" value="ACYL-COA SYNTHETASE FAMILY MEMBER 3"/>
    <property type="match status" value="1"/>
</dbReference>
<keyword evidence="4" id="KW-1185">Reference proteome</keyword>
<dbReference type="InterPro" id="IPR000873">
    <property type="entry name" value="AMP-dep_synth/lig_dom"/>
</dbReference>
<dbReference type="PANTHER" id="PTHR43201">
    <property type="entry name" value="ACYL-COA SYNTHETASE"/>
    <property type="match status" value="1"/>
</dbReference>